<dbReference type="PANTHER" id="PTHR10682:SF10">
    <property type="entry name" value="POLYNUCLEOTIDE ADENYLYLTRANSFERASE"/>
    <property type="match status" value="1"/>
</dbReference>
<comment type="subcellular location">
    <subcellularLocation>
        <location evidence="3">Nucleus</location>
    </subcellularLocation>
</comment>
<dbReference type="InterPro" id="IPR011068">
    <property type="entry name" value="NuclTrfase_I-like_C"/>
</dbReference>
<dbReference type="SUPFAM" id="SSF55003">
    <property type="entry name" value="PAP/Archaeal CCA-adding enzyme, C-terminal domain"/>
    <property type="match status" value="1"/>
</dbReference>
<evidence type="ECO:0000256" key="1">
    <source>
        <dbReference type="ARBA" id="ARBA00001936"/>
    </source>
</evidence>
<dbReference type="GO" id="GO:0031123">
    <property type="term" value="P:RNA 3'-end processing"/>
    <property type="evidence" value="ECO:0007669"/>
    <property type="project" value="InterPro"/>
</dbReference>
<evidence type="ECO:0000313" key="16">
    <source>
        <dbReference type="Proteomes" id="UP000051952"/>
    </source>
</evidence>
<dbReference type="GO" id="GO:1990817">
    <property type="term" value="F:poly(A) RNA polymerase activity"/>
    <property type="evidence" value="ECO:0007669"/>
    <property type="project" value="UniProtKB-EC"/>
</dbReference>
<protein>
    <recommendedName>
        <fullName evidence="5">polynucleotide adenylyltransferase</fullName>
        <ecNumber evidence="5">2.7.7.19</ecNumber>
    </recommendedName>
</protein>
<evidence type="ECO:0000256" key="3">
    <source>
        <dbReference type="ARBA" id="ARBA00004123"/>
    </source>
</evidence>
<keyword evidence="8" id="KW-0479">Metal-binding</keyword>
<comment type="similarity">
    <text evidence="4">Belongs to the poly(A) polymerase family.</text>
</comment>
<sequence length="548" mass="61737">MVEIIQRHSVVNRSAHVLSYVESVAYVMVTLCNLKRQQQQRIESGNGEEDGTTGSSAASNVESYPTWAKAFAFGSSGLEANVTSSDIDVYVGRVPNLPPCPLPFSPPFLRFKYLSHLPQCCSSFPFIFIRLLVCPLTITPQLFLAAFPAILKQRGIEDAVTVSAARVPVVKFMLNDISVDVVCVSYASASAPAEKDFLPLSVFQCISKETRQSVQGFRTVLEIRRRIPVPLDVYSTTLRAIKFWAMQRKVYGNNYCYPAGVSLAVMVARVCQVFPASLPSAVVRFFFLFYRQWLGKQTTVSPLFITERLKPDPPPRIHGMWDTWDPLRDACKEDLLPVLNPAYPHNNTCYNVGRSGRDHFYREIVRANAIIQQQQTPATATIRWDDVWPAYRLGDEYNHFMIVEVAEMNGLSSSERQGFDSWALLIESKLKILLFSLECWCEVRMWPKRLSSTMRCQKGRAWAIGVKTGGPDPWTYPIEFLSRIAMSVEEFRFAVEEMGLRGANAFPRVVSSMPSPVCFLMTSLDAGLPEDLMPTPRTTTAKRGRTDD</sequence>
<dbReference type="Proteomes" id="UP000051952">
    <property type="component" value="Unassembled WGS sequence"/>
</dbReference>
<feature type="domain" description="Poly(A) polymerase central" evidence="13">
    <location>
        <begin position="234"/>
        <end position="387"/>
    </location>
</feature>
<evidence type="ECO:0000256" key="11">
    <source>
        <dbReference type="ARBA" id="ARBA00022842"/>
    </source>
</evidence>
<evidence type="ECO:0000256" key="9">
    <source>
        <dbReference type="ARBA" id="ARBA00022741"/>
    </source>
</evidence>
<dbReference type="EMBL" id="CYKH01000238">
    <property type="protein sequence ID" value="CUF08621.1"/>
    <property type="molecule type" value="Genomic_DNA"/>
</dbReference>
<evidence type="ECO:0000256" key="7">
    <source>
        <dbReference type="ARBA" id="ARBA00022679"/>
    </source>
</evidence>
<dbReference type="Gene3D" id="3.30.460.10">
    <property type="entry name" value="Beta Polymerase, domain 2"/>
    <property type="match status" value="1"/>
</dbReference>
<dbReference type="GO" id="GO:0046872">
    <property type="term" value="F:metal ion binding"/>
    <property type="evidence" value="ECO:0007669"/>
    <property type="project" value="UniProtKB-KW"/>
</dbReference>
<dbReference type="GO" id="GO:0005634">
    <property type="term" value="C:nucleus"/>
    <property type="evidence" value="ECO:0007669"/>
    <property type="project" value="UniProtKB-SubCell"/>
</dbReference>
<evidence type="ECO:0000256" key="10">
    <source>
        <dbReference type="ARBA" id="ARBA00022840"/>
    </source>
</evidence>
<feature type="domain" description="Poly(A) polymerase nucleotidyltransferase" evidence="14">
    <location>
        <begin position="130"/>
        <end position="226"/>
    </location>
</feature>
<dbReference type="Pfam" id="PF20750">
    <property type="entry name" value="PAP_NTPase"/>
    <property type="match status" value="1"/>
</dbReference>
<dbReference type="InterPro" id="IPR043519">
    <property type="entry name" value="NT_sf"/>
</dbReference>
<keyword evidence="10" id="KW-0067">ATP-binding</keyword>
<keyword evidence="6" id="KW-0507">mRNA processing</keyword>
<dbReference type="InterPro" id="IPR007012">
    <property type="entry name" value="PolA_pol_cen_dom"/>
</dbReference>
<proteinExistence type="inferred from homology"/>
<keyword evidence="7" id="KW-0808">Transferase</keyword>
<evidence type="ECO:0000256" key="2">
    <source>
        <dbReference type="ARBA" id="ARBA00001946"/>
    </source>
</evidence>
<dbReference type="PANTHER" id="PTHR10682">
    <property type="entry name" value="POLY A POLYMERASE"/>
    <property type="match status" value="1"/>
</dbReference>
<name>A0A0S4IKH6_BODSA</name>
<dbReference type="SUPFAM" id="SSF81301">
    <property type="entry name" value="Nucleotidyltransferase"/>
    <property type="match status" value="1"/>
</dbReference>
<reference evidence="16" key="1">
    <citation type="submission" date="2015-09" db="EMBL/GenBank/DDBJ databases">
        <authorList>
            <consortium name="Pathogen Informatics"/>
        </authorList>
    </citation>
    <scope>NUCLEOTIDE SEQUENCE [LARGE SCALE GENOMIC DNA]</scope>
    <source>
        <strain evidence="16">Lake Konstanz</strain>
    </source>
</reference>
<dbReference type="GO" id="GO:0003723">
    <property type="term" value="F:RNA binding"/>
    <property type="evidence" value="ECO:0007669"/>
    <property type="project" value="InterPro"/>
</dbReference>
<evidence type="ECO:0000259" key="13">
    <source>
        <dbReference type="Pfam" id="PF04928"/>
    </source>
</evidence>
<keyword evidence="9" id="KW-0547">Nucleotide-binding</keyword>
<evidence type="ECO:0000256" key="6">
    <source>
        <dbReference type="ARBA" id="ARBA00022664"/>
    </source>
</evidence>
<dbReference type="GO" id="GO:0005524">
    <property type="term" value="F:ATP binding"/>
    <property type="evidence" value="ECO:0007669"/>
    <property type="project" value="UniProtKB-KW"/>
</dbReference>
<keyword evidence="11" id="KW-0460">Magnesium</keyword>
<evidence type="ECO:0000256" key="12">
    <source>
        <dbReference type="ARBA" id="ARBA00023242"/>
    </source>
</evidence>
<evidence type="ECO:0000256" key="8">
    <source>
        <dbReference type="ARBA" id="ARBA00022723"/>
    </source>
</evidence>
<dbReference type="GO" id="GO:0006397">
    <property type="term" value="P:mRNA processing"/>
    <property type="evidence" value="ECO:0007669"/>
    <property type="project" value="UniProtKB-KW"/>
</dbReference>
<gene>
    <name evidence="15" type="ORF">BSAL_59120</name>
</gene>
<accession>A0A0S4IKH6</accession>
<evidence type="ECO:0000313" key="15">
    <source>
        <dbReference type="EMBL" id="CUF08621.1"/>
    </source>
</evidence>
<evidence type="ECO:0000256" key="4">
    <source>
        <dbReference type="ARBA" id="ARBA00010912"/>
    </source>
</evidence>
<dbReference type="EC" id="2.7.7.19" evidence="5"/>
<comment type="cofactor">
    <cofactor evidence="1">
        <name>Mn(2+)</name>
        <dbReference type="ChEBI" id="CHEBI:29035"/>
    </cofactor>
</comment>
<dbReference type="OrthoDB" id="412748at2759"/>
<evidence type="ECO:0000259" key="14">
    <source>
        <dbReference type="Pfam" id="PF20750"/>
    </source>
</evidence>
<dbReference type="OMA" id="QCISKET"/>
<organism evidence="15 16">
    <name type="scientific">Bodo saltans</name>
    <name type="common">Flagellated protozoan</name>
    <dbReference type="NCBI Taxonomy" id="75058"/>
    <lineage>
        <taxon>Eukaryota</taxon>
        <taxon>Discoba</taxon>
        <taxon>Euglenozoa</taxon>
        <taxon>Kinetoplastea</taxon>
        <taxon>Metakinetoplastina</taxon>
        <taxon>Eubodonida</taxon>
        <taxon>Bodonidae</taxon>
        <taxon>Bodo</taxon>
    </lineage>
</organism>
<keyword evidence="12" id="KW-0539">Nucleus</keyword>
<dbReference type="VEuPathDB" id="TriTrypDB:BSAL_59120"/>
<dbReference type="AlphaFoldDB" id="A0A0S4IKH6"/>
<dbReference type="InterPro" id="IPR048840">
    <property type="entry name" value="PolA_pol_NTPase"/>
</dbReference>
<comment type="cofactor">
    <cofactor evidence="2">
        <name>Mg(2+)</name>
        <dbReference type="ChEBI" id="CHEBI:18420"/>
    </cofactor>
</comment>
<evidence type="ECO:0000256" key="5">
    <source>
        <dbReference type="ARBA" id="ARBA00012388"/>
    </source>
</evidence>
<dbReference type="SUPFAM" id="SSF81631">
    <property type="entry name" value="PAP/OAS1 substrate-binding domain"/>
    <property type="match status" value="1"/>
</dbReference>
<dbReference type="Gene3D" id="1.10.1410.10">
    <property type="match status" value="1"/>
</dbReference>
<keyword evidence="16" id="KW-1185">Reference proteome</keyword>
<dbReference type="Pfam" id="PF04928">
    <property type="entry name" value="PAP_central"/>
    <property type="match status" value="1"/>
</dbReference>